<keyword evidence="1" id="KW-0732">Signal</keyword>
<comment type="caution">
    <text evidence="2">The sequence shown here is derived from an EMBL/GenBank/DDBJ whole genome shotgun (WGS) entry which is preliminary data.</text>
</comment>
<reference evidence="2 3" key="1">
    <citation type="submission" date="2018-05" db="EMBL/GenBank/DDBJ databases">
        <title>Rhodoferax soyangensis sp.nov., isolated from an oligotrophic freshwater lake.</title>
        <authorList>
            <person name="Park M."/>
        </authorList>
    </citation>
    <scope>NUCLEOTIDE SEQUENCE [LARGE SCALE GENOMIC DNA]</scope>
    <source>
        <strain evidence="2 3">IMCC26218</strain>
    </source>
</reference>
<feature type="signal peptide" evidence="1">
    <location>
        <begin position="1"/>
        <end position="24"/>
    </location>
</feature>
<dbReference type="EMBL" id="QFZK01000011">
    <property type="protein sequence ID" value="RFO95990.1"/>
    <property type="molecule type" value="Genomic_DNA"/>
</dbReference>
<protein>
    <recommendedName>
        <fullName evidence="4">Lipoprotein</fullName>
    </recommendedName>
</protein>
<evidence type="ECO:0000313" key="2">
    <source>
        <dbReference type="EMBL" id="RFO95990.1"/>
    </source>
</evidence>
<evidence type="ECO:0000256" key="1">
    <source>
        <dbReference type="SAM" id="SignalP"/>
    </source>
</evidence>
<evidence type="ECO:0000313" key="3">
    <source>
        <dbReference type="Proteomes" id="UP000260665"/>
    </source>
</evidence>
<dbReference type="RefSeq" id="WP_117179110.1">
    <property type="nucleotide sequence ID" value="NZ_QFZK01000011.1"/>
</dbReference>
<sequence>MAFKSRLGIALVVLGICGCSTRTAYFSAQEMQRAQCDRLTDLQELQRCRAQTHQSYDDYQRQVETVKPTE</sequence>
<keyword evidence="3" id="KW-1185">Reference proteome</keyword>
<proteinExistence type="predicted"/>
<dbReference type="OrthoDB" id="8549796at2"/>
<evidence type="ECO:0008006" key="4">
    <source>
        <dbReference type="Google" id="ProtNLM"/>
    </source>
</evidence>
<gene>
    <name evidence="2" type="ORF">DIC66_16225</name>
</gene>
<feature type="chain" id="PRO_5017599240" description="Lipoprotein" evidence="1">
    <location>
        <begin position="25"/>
        <end position="70"/>
    </location>
</feature>
<dbReference type="PROSITE" id="PS51257">
    <property type="entry name" value="PROKAR_LIPOPROTEIN"/>
    <property type="match status" value="1"/>
</dbReference>
<dbReference type="AlphaFoldDB" id="A0A3E1RBE5"/>
<dbReference type="Proteomes" id="UP000260665">
    <property type="component" value="Unassembled WGS sequence"/>
</dbReference>
<organism evidence="2 3">
    <name type="scientific">Rhodoferax lacus</name>
    <dbReference type="NCBI Taxonomy" id="2184758"/>
    <lineage>
        <taxon>Bacteria</taxon>
        <taxon>Pseudomonadati</taxon>
        <taxon>Pseudomonadota</taxon>
        <taxon>Betaproteobacteria</taxon>
        <taxon>Burkholderiales</taxon>
        <taxon>Comamonadaceae</taxon>
        <taxon>Rhodoferax</taxon>
    </lineage>
</organism>
<name>A0A3E1RBE5_9BURK</name>
<accession>A0A3E1RBE5</accession>